<accession>A0A7J7JMK8</accession>
<evidence type="ECO:0000313" key="2">
    <source>
        <dbReference type="EMBL" id="KAF6027569.1"/>
    </source>
</evidence>
<name>A0A7J7JMK8_BUGNE</name>
<dbReference type="Pfam" id="PF08434">
    <property type="entry name" value="CLCA"/>
    <property type="match status" value="1"/>
</dbReference>
<proteinExistence type="predicted"/>
<dbReference type="OrthoDB" id="10021899at2759"/>
<protein>
    <recommendedName>
        <fullName evidence="1">Calcium-activated chloride channel N-terminal domain-containing protein</fullName>
    </recommendedName>
</protein>
<dbReference type="EMBL" id="VXIV02002068">
    <property type="protein sequence ID" value="KAF6027569.1"/>
    <property type="molecule type" value="Genomic_DNA"/>
</dbReference>
<keyword evidence="3" id="KW-1185">Reference proteome</keyword>
<feature type="domain" description="Calcium-activated chloride channel N-terminal" evidence="1">
    <location>
        <begin position="17"/>
        <end position="118"/>
    </location>
</feature>
<dbReference type="InterPro" id="IPR013642">
    <property type="entry name" value="CLCA_N"/>
</dbReference>
<reference evidence="2" key="1">
    <citation type="submission" date="2020-06" db="EMBL/GenBank/DDBJ databases">
        <title>Draft genome of Bugula neritina, a colonial animal packing powerful symbionts and potential medicines.</title>
        <authorList>
            <person name="Rayko M."/>
        </authorList>
    </citation>
    <scope>NUCLEOTIDE SEQUENCE [LARGE SCALE GENOMIC DNA]</scope>
    <source>
        <strain evidence="2">Kwan_BN1</strain>
    </source>
</reference>
<organism evidence="2 3">
    <name type="scientific">Bugula neritina</name>
    <name type="common">Brown bryozoan</name>
    <name type="synonym">Sertularia neritina</name>
    <dbReference type="NCBI Taxonomy" id="10212"/>
    <lineage>
        <taxon>Eukaryota</taxon>
        <taxon>Metazoa</taxon>
        <taxon>Spiralia</taxon>
        <taxon>Lophotrochozoa</taxon>
        <taxon>Bryozoa</taxon>
        <taxon>Gymnolaemata</taxon>
        <taxon>Cheilostomatida</taxon>
        <taxon>Flustrina</taxon>
        <taxon>Buguloidea</taxon>
        <taxon>Bugulidae</taxon>
        <taxon>Bugula</taxon>
    </lineage>
</organism>
<evidence type="ECO:0000313" key="3">
    <source>
        <dbReference type="Proteomes" id="UP000593567"/>
    </source>
</evidence>
<sequence>MFPERILSHKLFFSCSQATKETFSTARVLIGPANRAWGDVPTPSTGLCGIEGDYIHLTPDFITTTTTTQANPVLEKNIVKEFAHLKWGLFDEGVSVTDIKTPVYYSVNGASQPTRCGNQPFWGILLTQTLKSPVMIQP</sequence>
<comment type="caution">
    <text evidence="2">The sequence shown here is derived from an EMBL/GenBank/DDBJ whole genome shotgun (WGS) entry which is preliminary data.</text>
</comment>
<dbReference type="AlphaFoldDB" id="A0A7J7JMK8"/>
<gene>
    <name evidence="2" type="ORF">EB796_014123</name>
</gene>
<dbReference type="Proteomes" id="UP000593567">
    <property type="component" value="Unassembled WGS sequence"/>
</dbReference>
<evidence type="ECO:0000259" key="1">
    <source>
        <dbReference type="Pfam" id="PF08434"/>
    </source>
</evidence>